<dbReference type="InterPro" id="IPR006302">
    <property type="entry name" value="T3SS_HrcV"/>
</dbReference>
<evidence type="ECO:0000256" key="1">
    <source>
        <dbReference type="ARBA" id="ARBA00004429"/>
    </source>
</evidence>
<keyword evidence="4" id="KW-1003">Cell membrane</keyword>
<evidence type="ECO:0000313" key="11">
    <source>
        <dbReference type="EMBL" id="EPC00822.1"/>
    </source>
</evidence>
<comment type="similarity">
    <text evidence="2">Belongs to the FHIPEP (flagella/HR/invasion proteins export pore) family.</text>
</comment>
<comment type="caution">
    <text evidence="11">The sequence shown here is derived from an EMBL/GenBank/DDBJ whole genome shotgun (WGS) entry which is preliminary data.</text>
</comment>
<dbReference type="PIRSF" id="PIRSF005419">
    <property type="entry name" value="FlhA"/>
    <property type="match status" value="1"/>
</dbReference>
<keyword evidence="6 10" id="KW-0812">Transmembrane</keyword>
<reference evidence="11 12" key="1">
    <citation type="journal article" date="2013" name="Genome Announc.">
        <title>Draft genome sequence of the moderately halophilic gammaproteobacterium Halomonas anticariensis FP35.</title>
        <authorList>
            <person name="Tahrioui A."/>
            <person name="Quesada E."/>
            <person name="Llamas I."/>
        </authorList>
    </citation>
    <scope>NUCLEOTIDE SEQUENCE [LARGE SCALE GENOMIC DNA]</scope>
    <source>
        <strain evidence="12">DSM 16096 / CECT 5854 / LMG 22089 / FP35</strain>
    </source>
</reference>
<evidence type="ECO:0000256" key="9">
    <source>
        <dbReference type="SAM" id="MobiDB-lite"/>
    </source>
</evidence>
<evidence type="ECO:0000256" key="2">
    <source>
        <dbReference type="ARBA" id="ARBA00008835"/>
    </source>
</evidence>
<protein>
    <recommendedName>
        <fullName evidence="13">EscV/YscV/HrcV family type III secretion system export apparatus protein</fullName>
    </recommendedName>
</protein>
<evidence type="ECO:0000256" key="4">
    <source>
        <dbReference type="ARBA" id="ARBA00022475"/>
    </source>
</evidence>
<feature type="transmembrane region" description="Helical" evidence="10">
    <location>
        <begin position="45"/>
        <end position="64"/>
    </location>
</feature>
<organism evidence="11 12">
    <name type="scientific">Litchfieldella anticariensis (strain DSM 16096 / CECT 5854 / CIP 108499 / LMG 22089 / FP35)</name>
    <name type="common">Halomonas anticariensis</name>
    <dbReference type="NCBI Taxonomy" id="1121939"/>
    <lineage>
        <taxon>Bacteria</taxon>
        <taxon>Pseudomonadati</taxon>
        <taxon>Pseudomonadota</taxon>
        <taxon>Gammaproteobacteria</taxon>
        <taxon>Oceanospirillales</taxon>
        <taxon>Halomonadaceae</taxon>
        <taxon>Litchfieldella</taxon>
    </lineage>
</organism>
<evidence type="ECO:0000256" key="10">
    <source>
        <dbReference type="SAM" id="Phobius"/>
    </source>
</evidence>
<dbReference type="RefSeq" id="WP_016418413.1">
    <property type="nucleotide sequence ID" value="NZ_AUAB01000005.1"/>
</dbReference>
<gene>
    <name evidence="11" type="ORF">L861_13610</name>
</gene>
<feature type="compositionally biased region" description="Polar residues" evidence="9">
    <location>
        <begin position="337"/>
        <end position="363"/>
    </location>
</feature>
<dbReference type="STRING" id="1121939.L861_13610"/>
<sequence>MSSLLTRLNGIALRAAQRSDVVIAIFVVLAVIMMIIPLPTTVVDALIGINIGFSLLILIVAFYIAHPVDYSSLPAIILLATLFRLALSITTTRLILLEGYAGQIVSAFGNFVIAGEVVIGLVVFLIITVAQFLVITKGAERVAEVAARFILDAMPGKQMSIDNDLRNGDIDPQEARARRKRLESESQLYGSMDGAMKFVKGDAIAGLVILSVNLIGGLLIGMLKRGMSFGEAVNTYSLLTVGDGLIAQIPALLIAVGAGTVVTRVNSDQAGDLGSEIVAQLGSNSRALGLTAVILFFAAFIPGFATTVFLALAAGLGLAAWMIRRRDRRLSEDETSSEPQSGPDTSSDTPQKSSTETTKSAGTSEGAPQAEHHRVVLSLSTSLADALALDVLRSGLDETRRHAGSDLGVDMPSIGLNVDARMEDHHFGIQLDEVPVMKGEIPVDRVLLDDDPMHLELLEVEFISHPSLVGRRPGNWVATPDIEQLDEAGIGYRTVDQVLCHCLEQILIRYAGEFIGIQETRTLLSRMEQDYSELVGEAVRVVSLQKMADILRRLVDEGVPLRALRTVLEAMVTWGPQEQSVPRLTERVRAALARQICHRYARADRVLPAWVVTRQLEEAIRATLRDGEGGTPKSSGLPVQLSRPLNTWFQQRLDELDADMSPVVVTSSDVRPVLQQWSKRHNLDLPVMAWQEVASEFSLQSLAQVRLPKPISQHGTNQPASTPKE</sequence>
<evidence type="ECO:0000256" key="5">
    <source>
        <dbReference type="ARBA" id="ARBA00022519"/>
    </source>
</evidence>
<keyword evidence="3" id="KW-0813">Transport</keyword>
<dbReference type="PANTHER" id="PTHR30161:SF2">
    <property type="entry name" value="INVASION PROTEIN INVA"/>
    <property type="match status" value="1"/>
</dbReference>
<accession>S2KFB9</accession>
<evidence type="ECO:0000256" key="6">
    <source>
        <dbReference type="ARBA" id="ARBA00022692"/>
    </source>
</evidence>
<dbReference type="InterPro" id="IPR042194">
    <property type="entry name" value="FHIPEP_1"/>
</dbReference>
<feature type="transmembrane region" description="Helical" evidence="10">
    <location>
        <begin position="203"/>
        <end position="223"/>
    </location>
</feature>
<evidence type="ECO:0000313" key="12">
    <source>
        <dbReference type="Proteomes" id="UP000014463"/>
    </source>
</evidence>
<dbReference type="PANTHER" id="PTHR30161">
    <property type="entry name" value="FLAGELLAR EXPORT PROTEIN, MEMBRANE FLHA SUBUNIT-RELATED"/>
    <property type="match status" value="1"/>
</dbReference>
<feature type="transmembrane region" description="Helical" evidence="10">
    <location>
        <begin position="76"/>
        <end position="96"/>
    </location>
</feature>
<dbReference type="Gene3D" id="3.40.50.12790">
    <property type="entry name" value="FHIPEP family, domain 4"/>
    <property type="match status" value="1"/>
</dbReference>
<comment type="subcellular location">
    <subcellularLocation>
        <location evidence="1">Cell inner membrane</location>
        <topology evidence="1">Multi-pass membrane protein</topology>
    </subcellularLocation>
</comment>
<dbReference type="GO" id="GO:0009306">
    <property type="term" value="P:protein secretion"/>
    <property type="evidence" value="ECO:0007669"/>
    <property type="project" value="InterPro"/>
</dbReference>
<keyword evidence="12" id="KW-1185">Reference proteome</keyword>
<dbReference type="AlphaFoldDB" id="S2KFB9"/>
<evidence type="ECO:0008006" key="13">
    <source>
        <dbReference type="Google" id="ProtNLM"/>
    </source>
</evidence>
<evidence type="ECO:0000256" key="7">
    <source>
        <dbReference type="ARBA" id="ARBA00022989"/>
    </source>
</evidence>
<dbReference type="EMBL" id="ASTJ01000039">
    <property type="protein sequence ID" value="EPC00822.1"/>
    <property type="molecule type" value="Genomic_DNA"/>
</dbReference>
<dbReference type="Pfam" id="PF00771">
    <property type="entry name" value="FHIPEP"/>
    <property type="match status" value="1"/>
</dbReference>
<dbReference type="eggNOG" id="COG4789">
    <property type="taxonomic scope" value="Bacteria"/>
</dbReference>
<dbReference type="PATRIC" id="fig|1121939.11.peg.3900"/>
<dbReference type="Proteomes" id="UP000014463">
    <property type="component" value="Unassembled WGS sequence"/>
</dbReference>
<proteinExistence type="inferred from homology"/>
<dbReference type="InterPro" id="IPR001712">
    <property type="entry name" value="T3SS_FHIPEP"/>
</dbReference>
<dbReference type="GO" id="GO:0005886">
    <property type="term" value="C:plasma membrane"/>
    <property type="evidence" value="ECO:0007669"/>
    <property type="project" value="UniProtKB-SubCell"/>
</dbReference>
<dbReference type="PRINTS" id="PR00949">
    <property type="entry name" value="TYPE3IMAPROT"/>
</dbReference>
<feature type="transmembrane region" description="Helical" evidence="10">
    <location>
        <begin position="108"/>
        <end position="134"/>
    </location>
</feature>
<feature type="region of interest" description="Disordered" evidence="9">
    <location>
        <begin position="330"/>
        <end position="372"/>
    </location>
</feature>
<name>S2KFB9_LITA3</name>
<keyword evidence="5" id="KW-0997">Cell inner membrane</keyword>
<dbReference type="Gene3D" id="3.40.30.60">
    <property type="entry name" value="FHIPEP family, domain 1"/>
    <property type="match status" value="1"/>
</dbReference>
<evidence type="ECO:0000256" key="8">
    <source>
        <dbReference type="ARBA" id="ARBA00023136"/>
    </source>
</evidence>
<dbReference type="NCBIfam" id="TIGR01399">
    <property type="entry name" value="hrcV"/>
    <property type="match status" value="1"/>
</dbReference>
<dbReference type="InterPro" id="IPR042193">
    <property type="entry name" value="FHIPEP_3"/>
</dbReference>
<evidence type="ECO:0000256" key="3">
    <source>
        <dbReference type="ARBA" id="ARBA00022448"/>
    </source>
</evidence>
<keyword evidence="8 10" id="KW-0472">Membrane</keyword>
<dbReference type="Gene3D" id="1.10.8.540">
    <property type="entry name" value="FHIPEP family, domain 3"/>
    <property type="match status" value="1"/>
</dbReference>
<feature type="transmembrane region" description="Helical" evidence="10">
    <location>
        <begin position="293"/>
        <end position="321"/>
    </location>
</feature>
<feature type="transmembrane region" description="Helical" evidence="10">
    <location>
        <begin position="21"/>
        <end position="39"/>
    </location>
</feature>
<keyword evidence="7 10" id="KW-1133">Transmembrane helix</keyword>
<dbReference type="InterPro" id="IPR042196">
    <property type="entry name" value="FHIPEP_4"/>
</dbReference>
<dbReference type="OrthoDB" id="9759185at2"/>